<dbReference type="PANTHER" id="PTHR34982:SF1">
    <property type="entry name" value="FLAGELLAR ASSEMBLY PROTEIN FLIH"/>
    <property type="match status" value="1"/>
</dbReference>
<evidence type="ECO:0000313" key="10">
    <source>
        <dbReference type="Proteomes" id="UP000515312"/>
    </source>
</evidence>
<evidence type="ECO:0000313" key="9">
    <source>
        <dbReference type="EMBL" id="QNI34163.1"/>
    </source>
</evidence>
<dbReference type="AlphaFoldDB" id="A0A7G8BNP3"/>
<keyword evidence="10" id="KW-1185">Reference proteome</keyword>
<evidence type="ECO:0000256" key="4">
    <source>
        <dbReference type="ARBA" id="ARBA00022448"/>
    </source>
</evidence>
<feature type="domain" description="Flagellar assembly protein FliH/Type III secretion system HrpE" evidence="8">
    <location>
        <begin position="96"/>
        <end position="220"/>
    </location>
</feature>
<dbReference type="GO" id="GO:0005829">
    <property type="term" value="C:cytosol"/>
    <property type="evidence" value="ECO:0007669"/>
    <property type="project" value="TreeGrafter"/>
</dbReference>
<evidence type="ECO:0000256" key="2">
    <source>
        <dbReference type="ARBA" id="ARBA00006602"/>
    </source>
</evidence>
<dbReference type="InterPro" id="IPR018035">
    <property type="entry name" value="Flagellar_FliH/T3SS_HrpE"/>
</dbReference>
<keyword evidence="6" id="KW-0653">Protein transport</keyword>
<organism evidence="9 10">
    <name type="scientific">Alloacidobacterium dinghuense</name>
    <dbReference type="NCBI Taxonomy" id="2763107"/>
    <lineage>
        <taxon>Bacteria</taxon>
        <taxon>Pseudomonadati</taxon>
        <taxon>Acidobacteriota</taxon>
        <taxon>Terriglobia</taxon>
        <taxon>Terriglobales</taxon>
        <taxon>Acidobacteriaceae</taxon>
        <taxon>Alloacidobacterium</taxon>
    </lineage>
</organism>
<dbReference type="PANTHER" id="PTHR34982">
    <property type="entry name" value="YOP PROTEINS TRANSLOCATION PROTEIN L"/>
    <property type="match status" value="1"/>
</dbReference>
<keyword evidence="5" id="KW-1005">Bacterial flagellum biogenesis</keyword>
<evidence type="ECO:0000256" key="5">
    <source>
        <dbReference type="ARBA" id="ARBA00022795"/>
    </source>
</evidence>
<comment type="function">
    <text evidence="1">Needed for flagellar regrowth and assembly.</text>
</comment>
<dbReference type="GO" id="GO:0044781">
    <property type="term" value="P:bacterial-type flagellum organization"/>
    <property type="evidence" value="ECO:0007669"/>
    <property type="project" value="UniProtKB-KW"/>
</dbReference>
<proteinExistence type="inferred from homology"/>
<dbReference type="Pfam" id="PF02108">
    <property type="entry name" value="FliH"/>
    <property type="match status" value="1"/>
</dbReference>
<sequence length="249" mass="28033">MLHKVEPKIRRMEYRLAFAPSTFPSEELAEPAADNKSLDKGHDDFALLTARLQELEEQLRERDGGFQQKLEAEIAAAFERGRREEESDRSAAVRKMANAMEHALSEFASARGGYLARVEQEVVRLALSIATRILHREAQMDPLLLSGAVRVALGQLSDTTEVRLRVPTSQHQLWSEMIQLMPNLPLRPQLMADDTLQAGECTLETHLGSVDLGVKAQLAEIERGFFDLLEHREPVRRDDLKAVTKAEEA</sequence>
<dbReference type="EMBL" id="CP060394">
    <property type="protein sequence ID" value="QNI34163.1"/>
    <property type="molecule type" value="Genomic_DNA"/>
</dbReference>
<gene>
    <name evidence="9" type="ORF">H7849_09820</name>
</gene>
<protein>
    <recommendedName>
        <fullName evidence="3">Flagellar assembly protein FliH</fullName>
    </recommendedName>
</protein>
<evidence type="ECO:0000256" key="1">
    <source>
        <dbReference type="ARBA" id="ARBA00003041"/>
    </source>
</evidence>
<evidence type="ECO:0000256" key="7">
    <source>
        <dbReference type="ARBA" id="ARBA00023225"/>
    </source>
</evidence>
<comment type="similarity">
    <text evidence="2">Belongs to the FliH family.</text>
</comment>
<name>A0A7G8BNP3_9BACT</name>
<dbReference type="GO" id="GO:0015031">
    <property type="term" value="P:protein transport"/>
    <property type="evidence" value="ECO:0007669"/>
    <property type="project" value="UniProtKB-KW"/>
</dbReference>
<evidence type="ECO:0000259" key="8">
    <source>
        <dbReference type="Pfam" id="PF02108"/>
    </source>
</evidence>
<dbReference type="KEGG" id="adin:H7849_09820"/>
<accession>A0A7G8BNP3</accession>
<keyword evidence="7" id="KW-1006">Bacterial flagellum protein export</keyword>
<dbReference type="InterPro" id="IPR051472">
    <property type="entry name" value="T3SS_Stator/FliH"/>
</dbReference>
<dbReference type="Proteomes" id="UP000515312">
    <property type="component" value="Chromosome"/>
</dbReference>
<keyword evidence="4" id="KW-0813">Transport</keyword>
<evidence type="ECO:0000256" key="3">
    <source>
        <dbReference type="ARBA" id="ARBA00016507"/>
    </source>
</evidence>
<dbReference type="RefSeq" id="WP_186746097.1">
    <property type="nucleotide sequence ID" value="NZ_CP060394.1"/>
</dbReference>
<reference evidence="9 10" key="1">
    <citation type="submission" date="2020-08" db="EMBL/GenBank/DDBJ databases">
        <title>Edaphobacter telluris sp. nov. and Acidobacterium dinghuensis sp. nov., two acidobacteria isolated from forest soil.</title>
        <authorList>
            <person name="Fu J."/>
            <person name="Qiu L."/>
        </authorList>
    </citation>
    <scope>NUCLEOTIDE SEQUENCE [LARGE SCALE GENOMIC DNA]</scope>
    <source>
        <strain evidence="9">4Y35</strain>
    </source>
</reference>
<evidence type="ECO:0000256" key="6">
    <source>
        <dbReference type="ARBA" id="ARBA00022927"/>
    </source>
</evidence>